<evidence type="ECO:0000313" key="4">
    <source>
        <dbReference type="Proteomes" id="UP000682877"/>
    </source>
</evidence>
<dbReference type="EMBL" id="LR999453">
    <property type="protein sequence ID" value="CAE5990421.1"/>
    <property type="molecule type" value="Genomic_DNA"/>
</dbReference>
<dbReference type="SMART" id="SM00355">
    <property type="entry name" value="ZnF_C2H2"/>
    <property type="match status" value="2"/>
</dbReference>
<dbReference type="Pfam" id="PF01936">
    <property type="entry name" value="NYN"/>
    <property type="match status" value="1"/>
</dbReference>
<dbReference type="InterPro" id="IPR013087">
    <property type="entry name" value="Znf_C2H2_type"/>
</dbReference>
<dbReference type="GO" id="GO:0004540">
    <property type="term" value="F:RNA nuclease activity"/>
    <property type="evidence" value="ECO:0007669"/>
    <property type="project" value="InterPro"/>
</dbReference>
<dbReference type="PANTHER" id="PTHR14379">
    <property type="entry name" value="LIMKAIN B LKAP"/>
    <property type="match status" value="1"/>
</dbReference>
<feature type="domain" description="C2H2-type" evidence="2">
    <location>
        <begin position="19"/>
        <end position="41"/>
    </location>
</feature>
<dbReference type="PANTHER" id="PTHR14379:SF19">
    <property type="entry name" value="ENDONUCLEASE OR GLYCOSYL HYDROLASE-RELATED"/>
    <property type="match status" value="1"/>
</dbReference>
<gene>
    <name evidence="3" type="ORF">AARE701A_LOCUS8981</name>
</gene>
<evidence type="ECO:0000256" key="1">
    <source>
        <dbReference type="SAM" id="MobiDB-lite"/>
    </source>
</evidence>
<evidence type="ECO:0000313" key="3">
    <source>
        <dbReference type="EMBL" id="CAE5990421.1"/>
    </source>
</evidence>
<keyword evidence="4" id="KW-1185">Reference proteome</keyword>
<feature type="domain" description="C2H2-type" evidence="2">
    <location>
        <begin position="291"/>
        <end position="313"/>
    </location>
</feature>
<dbReference type="GO" id="GO:0005777">
    <property type="term" value="C:peroxisome"/>
    <property type="evidence" value="ECO:0007669"/>
    <property type="project" value="InterPro"/>
</dbReference>
<proteinExistence type="predicted"/>
<dbReference type="GO" id="GO:0010468">
    <property type="term" value="P:regulation of gene expression"/>
    <property type="evidence" value="ECO:0007669"/>
    <property type="project" value="InterPro"/>
</dbReference>
<sequence>MEGVPPINKCSGTDELASWFCSECDISGKGFETCFGHLKTHALEEELGFKKLSDLLPLVYSTDEIKEEDNLTTVLSEETTMKDLQFSLPKFDPMLSFLTGCAYLVFKEAIDSTLSEYLERYKETDDYHAGVTAVLWDIKRCPVPPDSDARLVGPCITRYFEDLGYSGPITIYAFGQLTDVPDDVLRAVSSTGISLNHITFKTDSADIMHLMARWTCLNPLPATIMFICPYSTVSKDDMNHLKQKWGCHVIKQFTYDSPGSQSSFGNFLRLEDYSGTLAEDKCSETGEHASWACLVCNISGKGFENFTRHLKTHALEEEASQNSNSCTGGGGEEKEEYTAHGVAFR</sequence>
<dbReference type="AlphaFoldDB" id="A0A8S2A448"/>
<dbReference type="Proteomes" id="UP000682877">
    <property type="component" value="Chromosome 3"/>
</dbReference>
<accession>A0A8S2A448</accession>
<organism evidence="3 4">
    <name type="scientific">Arabidopsis arenosa</name>
    <name type="common">Sand rock-cress</name>
    <name type="synonym">Cardaminopsis arenosa</name>
    <dbReference type="NCBI Taxonomy" id="38785"/>
    <lineage>
        <taxon>Eukaryota</taxon>
        <taxon>Viridiplantae</taxon>
        <taxon>Streptophyta</taxon>
        <taxon>Embryophyta</taxon>
        <taxon>Tracheophyta</taxon>
        <taxon>Spermatophyta</taxon>
        <taxon>Magnoliopsida</taxon>
        <taxon>eudicotyledons</taxon>
        <taxon>Gunneridae</taxon>
        <taxon>Pentapetalae</taxon>
        <taxon>rosids</taxon>
        <taxon>malvids</taxon>
        <taxon>Brassicales</taxon>
        <taxon>Brassicaceae</taxon>
        <taxon>Camelineae</taxon>
        <taxon>Arabidopsis</taxon>
    </lineage>
</organism>
<protein>
    <recommendedName>
        <fullName evidence="2">C2H2-type domain-containing protein</fullName>
    </recommendedName>
</protein>
<feature type="region of interest" description="Disordered" evidence="1">
    <location>
        <begin position="321"/>
        <end position="345"/>
    </location>
</feature>
<dbReference type="InterPro" id="IPR024768">
    <property type="entry name" value="Marf1"/>
</dbReference>
<reference evidence="3" key="1">
    <citation type="submission" date="2021-01" db="EMBL/GenBank/DDBJ databases">
        <authorList>
            <person name="Bezrukov I."/>
        </authorList>
    </citation>
    <scope>NUCLEOTIDE SEQUENCE</scope>
</reference>
<evidence type="ECO:0000259" key="2">
    <source>
        <dbReference type="SMART" id="SM00355"/>
    </source>
</evidence>
<dbReference type="CDD" id="cd10910">
    <property type="entry name" value="PIN_limkain_b1_N_like"/>
    <property type="match status" value="1"/>
</dbReference>
<dbReference type="InterPro" id="IPR021139">
    <property type="entry name" value="NYN"/>
</dbReference>
<name>A0A8S2A448_ARAAE</name>